<proteinExistence type="predicted"/>
<dbReference type="RefSeq" id="WP_106456847.1">
    <property type="nucleotide sequence ID" value="NZ_PXOH01000009.1"/>
</dbReference>
<comment type="caution">
    <text evidence="1">The sequence shown here is derived from an EMBL/GenBank/DDBJ whole genome shotgun (WGS) entry which is preliminary data.</text>
</comment>
<reference evidence="1 2" key="2">
    <citation type="submission" date="2018-03" db="EMBL/GenBank/DDBJ databases">
        <authorList>
            <person name="Keele B.F."/>
        </authorList>
    </citation>
    <scope>NUCLEOTIDE SEQUENCE [LARGE SCALE GENOMIC DNA]</scope>
    <source>
        <strain evidence="1 2">CCALA 016</strain>
    </source>
</reference>
<evidence type="ECO:0000313" key="2">
    <source>
        <dbReference type="Proteomes" id="UP000239001"/>
    </source>
</evidence>
<gene>
    <name evidence="1" type="ORF">C7H19_10580</name>
</gene>
<dbReference type="EMBL" id="PXOH01000009">
    <property type="protein sequence ID" value="PSF37365.1"/>
    <property type="molecule type" value="Genomic_DNA"/>
</dbReference>
<evidence type="ECO:0000313" key="1">
    <source>
        <dbReference type="EMBL" id="PSF37365.1"/>
    </source>
</evidence>
<protein>
    <recommendedName>
        <fullName evidence="3">Tandem-95 repeat protein</fullName>
    </recommendedName>
</protein>
<sequence length="593" mass="62603">MATPVVRFETNPSVIVESEATPLVFTFKLSEAPPSGGITVTVNGNVSQNLTQLDLFDITVTGGEFPQGDFDFSGFTFKITSQTATISIPFFQDGIAESPVTVTYTLAPGSGYIVSSDAKQDSVIFRDNPAPPENNPPVANDDGISNPENQVFNGNVLSNDTDPNSDTLTVTALNGNNAIGSSVTLNSGAIITLNANGTYSYNPNGQFNYLNNGQVAGDIFSYTISDGKGGTDTANVIISITGVTQTPVNQNPIAVNDSGSTTEKQAFTSNVLINDGDPNGDNIVVSGVNGTTNLGIPFNLASGASLILNADGNFNYNSNGVFNALNDGQTATDSFTYEISDGKGGLANATVTIIIQGITDVPAGFDPASYAASNPLDLISYYINSGYSLAALTNHYLQYGQNEGRLTDTFDEFRYIASSYPGGDLIGAFGNKPIAGAIDSAGATLHYINHGWSEGRSTTSFDPARYINSWSDLVNAPFIGTNTLAGTQHFITNGFAEGRDPNLFPSDRYLASNSDLINAFAFITDYAAKVETASNHYLNFGRNELGRSITFDPAAYLANPLNGDIAANPYFGTLTGATQHYIQFGFAEQRSLS</sequence>
<dbReference type="Proteomes" id="UP000239001">
    <property type="component" value="Unassembled WGS sequence"/>
</dbReference>
<dbReference type="Pfam" id="PF17963">
    <property type="entry name" value="Big_9"/>
    <property type="match status" value="2"/>
</dbReference>
<keyword evidence="2" id="KW-1185">Reference proteome</keyword>
<organism evidence="1 2">
    <name type="scientific">Aphanothece hegewaldii CCALA 016</name>
    <dbReference type="NCBI Taxonomy" id="2107694"/>
    <lineage>
        <taxon>Bacteria</taxon>
        <taxon>Bacillati</taxon>
        <taxon>Cyanobacteriota</taxon>
        <taxon>Cyanophyceae</taxon>
        <taxon>Oscillatoriophycideae</taxon>
        <taxon>Chroococcales</taxon>
        <taxon>Aphanothecaceae</taxon>
        <taxon>Aphanothece</taxon>
    </lineage>
</organism>
<dbReference type="NCBIfam" id="TIGR01965">
    <property type="entry name" value="VCBS_repeat"/>
    <property type="match status" value="2"/>
</dbReference>
<dbReference type="OrthoDB" id="499945at2"/>
<name>A0A2T1LY99_9CHRO</name>
<dbReference type="InterPro" id="IPR010221">
    <property type="entry name" value="VCBS_dom"/>
</dbReference>
<reference evidence="1 2" key="1">
    <citation type="submission" date="2018-03" db="EMBL/GenBank/DDBJ databases">
        <title>The ancient ancestry and fast evolution of plastids.</title>
        <authorList>
            <person name="Moore K.R."/>
            <person name="Magnabosco C."/>
            <person name="Momper L."/>
            <person name="Gold D.A."/>
            <person name="Bosak T."/>
            <person name="Fournier G.P."/>
        </authorList>
    </citation>
    <scope>NUCLEOTIDE SEQUENCE [LARGE SCALE GENOMIC DNA]</scope>
    <source>
        <strain evidence="1 2">CCALA 016</strain>
    </source>
</reference>
<evidence type="ECO:0008006" key="3">
    <source>
        <dbReference type="Google" id="ProtNLM"/>
    </source>
</evidence>
<dbReference type="AlphaFoldDB" id="A0A2T1LY99"/>
<accession>A0A2T1LY99</accession>